<name>A0A0L8H043_OCTBM</name>
<reference evidence="1" key="1">
    <citation type="submission" date="2015-07" db="EMBL/GenBank/DDBJ databases">
        <title>MeaNS - Measles Nucleotide Surveillance Program.</title>
        <authorList>
            <person name="Tran T."/>
            <person name="Druce J."/>
        </authorList>
    </citation>
    <scope>NUCLEOTIDE SEQUENCE</scope>
    <source>
        <strain evidence="1">UCB-OBI-ISO-001</strain>
        <tissue evidence="1">Gonad</tissue>
    </source>
</reference>
<proteinExistence type="predicted"/>
<dbReference type="EMBL" id="KQ419697">
    <property type="protein sequence ID" value="KOF82578.1"/>
    <property type="molecule type" value="Genomic_DNA"/>
</dbReference>
<evidence type="ECO:0000313" key="1">
    <source>
        <dbReference type="EMBL" id="KOF82578.1"/>
    </source>
</evidence>
<organism evidence="1">
    <name type="scientific">Octopus bimaculoides</name>
    <name type="common">California two-spotted octopus</name>
    <dbReference type="NCBI Taxonomy" id="37653"/>
    <lineage>
        <taxon>Eukaryota</taxon>
        <taxon>Metazoa</taxon>
        <taxon>Spiralia</taxon>
        <taxon>Lophotrochozoa</taxon>
        <taxon>Mollusca</taxon>
        <taxon>Cephalopoda</taxon>
        <taxon>Coleoidea</taxon>
        <taxon>Octopodiformes</taxon>
        <taxon>Octopoda</taxon>
        <taxon>Incirrata</taxon>
        <taxon>Octopodidae</taxon>
        <taxon>Octopus</taxon>
    </lineage>
</organism>
<gene>
    <name evidence="1" type="ORF">OCBIM_22025125mg</name>
</gene>
<sequence>KTSLRRYKDQLKSTLKNTNIDPAHWEDISANRSLWRHTIKTGSADFEKARVAGAELKRRERKQRLLLPKPTPSIPCPQCPRMFHATLGLRFKHPGKLTGLQARKHETQPTTTTTTTTNRLHNIECIMITVLDLSLLRFTWRFVPLGINTKKMRQLEVEWFVPALRCCSFSAGKTGAA</sequence>
<feature type="non-terminal residue" evidence="1">
    <location>
        <position position="1"/>
    </location>
</feature>
<accession>A0A0L8H043</accession>
<dbReference type="AlphaFoldDB" id="A0A0L8H043"/>
<protein>
    <submittedName>
        <fullName evidence="1">Uncharacterized protein</fullName>
    </submittedName>
</protein>